<evidence type="ECO:0008006" key="3">
    <source>
        <dbReference type="Google" id="ProtNLM"/>
    </source>
</evidence>
<comment type="caution">
    <text evidence="1">The sequence shown here is derived from an EMBL/GenBank/DDBJ whole genome shotgun (WGS) entry which is preliminary data.</text>
</comment>
<dbReference type="EMBL" id="VCIZ01000010">
    <property type="protein sequence ID" value="TSP11469.1"/>
    <property type="molecule type" value="Genomic_DNA"/>
</dbReference>
<sequence>MTALSLYTLSSEVERLLSSEEAFDPDTGELSPALVGALDATKDKAANVAAFILNRDAEVAMIEQHLATVEKRKAAIVSRQEKLREYLALNMKRTGIHEIAANDGTFVARLYIDRDESVDVYDEKQIPASFMSKPKPPEPKPSKAEIKKAIKAGTEVPGARIVKKDRLELK</sequence>
<gene>
    <name evidence="1" type="ORF">FGG12_17690</name>
</gene>
<accession>A0ABY3EKI4</accession>
<evidence type="ECO:0000313" key="2">
    <source>
        <dbReference type="Proteomes" id="UP000318943"/>
    </source>
</evidence>
<reference evidence="1 2" key="1">
    <citation type="submission" date="2019-05" db="EMBL/GenBank/DDBJ databases">
        <title>Whole genome sequence analysis of Cupriavidus campinensis S14E4C strain.</title>
        <authorList>
            <person name="Abbaszade G."/>
            <person name="Szabo A."/>
            <person name="Toumi M."/>
            <person name="Toth E."/>
        </authorList>
    </citation>
    <scope>NUCLEOTIDE SEQUENCE [LARGE SCALE GENOMIC DNA]</scope>
    <source>
        <strain evidence="1 2">S14E4C</strain>
    </source>
</reference>
<keyword evidence="2" id="KW-1185">Reference proteome</keyword>
<evidence type="ECO:0000313" key="1">
    <source>
        <dbReference type="EMBL" id="TSP11469.1"/>
    </source>
</evidence>
<name>A0ABY3EKI4_9BURK</name>
<proteinExistence type="predicted"/>
<dbReference type="InterPro" id="IPR008840">
    <property type="entry name" value="Sipho_Gp157"/>
</dbReference>
<dbReference type="Pfam" id="PF05565">
    <property type="entry name" value="Sipho_Gp157"/>
    <property type="match status" value="1"/>
</dbReference>
<protein>
    <recommendedName>
        <fullName evidence="3">Siphovirus Gp157 family protein</fullName>
    </recommendedName>
</protein>
<dbReference type="Proteomes" id="UP000318943">
    <property type="component" value="Unassembled WGS sequence"/>
</dbReference>
<dbReference type="RefSeq" id="WP_144199594.1">
    <property type="nucleotide sequence ID" value="NZ_VCIZ01000010.1"/>
</dbReference>
<organism evidence="1 2">
    <name type="scientific">Cupriavidus campinensis</name>
    <dbReference type="NCBI Taxonomy" id="151783"/>
    <lineage>
        <taxon>Bacteria</taxon>
        <taxon>Pseudomonadati</taxon>
        <taxon>Pseudomonadota</taxon>
        <taxon>Betaproteobacteria</taxon>
        <taxon>Burkholderiales</taxon>
        <taxon>Burkholderiaceae</taxon>
        <taxon>Cupriavidus</taxon>
    </lineage>
</organism>